<dbReference type="SUPFAM" id="SSF53335">
    <property type="entry name" value="S-adenosyl-L-methionine-dependent methyltransferases"/>
    <property type="match status" value="1"/>
</dbReference>
<sequence length="280" mass="29802">MQMSQTNPQAAFWNSDAGHAWVENQAILDHMFAPFETLLAASVHAGEHVLDVGCGTGATTLAAARQAGPDGRCTGVDISAPMIATARIRAAQAGLGASFVCADAQHYPFDGGAFDAIVSRFGIMFFADPVAAFANLRTATRPGGRLHLYAWRGADENPFMTAAERAAAPLVEVPPRLPGQPGQFAFADAGRVHAILRAAGWEGGAIDPVDVACEFPAAGLDGYIGRMGLLGRVLPTLEAPRRREVIDHARRAFEPFVRGETVHYTAACWRIAARADVIRR</sequence>
<dbReference type="InterPro" id="IPR029063">
    <property type="entry name" value="SAM-dependent_MTases_sf"/>
</dbReference>
<keyword evidence="2" id="KW-0808">Transferase</keyword>
<evidence type="ECO:0000256" key="2">
    <source>
        <dbReference type="ARBA" id="ARBA00022679"/>
    </source>
</evidence>
<reference evidence="5 6" key="1">
    <citation type="submission" date="2023-02" db="EMBL/GenBank/DDBJ databases">
        <title>Gemone sequence of Telluria chitinolytica ACM 3522T.</title>
        <authorList>
            <person name="Frediansyah A."/>
            <person name="Miess H."/>
            <person name="Gross H."/>
        </authorList>
    </citation>
    <scope>NUCLEOTIDE SEQUENCE [LARGE SCALE GENOMIC DNA]</scope>
    <source>
        <strain evidence="5 6">ACM 3522</strain>
    </source>
</reference>
<name>A0ABY8B8X5_9BURK</name>
<dbReference type="Pfam" id="PF13649">
    <property type="entry name" value="Methyltransf_25"/>
    <property type="match status" value="1"/>
</dbReference>
<feature type="domain" description="Methyltransferase" evidence="4">
    <location>
        <begin position="49"/>
        <end position="144"/>
    </location>
</feature>
<dbReference type="PANTHER" id="PTHR43464:SF19">
    <property type="entry name" value="UBIQUINONE BIOSYNTHESIS O-METHYLTRANSFERASE, MITOCHONDRIAL"/>
    <property type="match status" value="1"/>
</dbReference>
<evidence type="ECO:0000313" key="6">
    <source>
        <dbReference type="Proteomes" id="UP001216510"/>
    </source>
</evidence>
<dbReference type="PANTHER" id="PTHR43464">
    <property type="entry name" value="METHYLTRANSFERASE"/>
    <property type="match status" value="1"/>
</dbReference>
<organism evidence="5 6">
    <name type="scientific">Pseudoduganella chitinolytica</name>
    <dbReference type="NCBI Taxonomy" id="34070"/>
    <lineage>
        <taxon>Bacteria</taxon>
        <taxon>Pseudomonadati</taxon>
        <taxon>Pseudomonadota</taxon>
        <taxon>Betaproteobacteria</taxon>
        <taxon>Burkholderiales</taxon>
        <taxon>Oxalobacteraceae</taxon>
        <taxon>Telluria group</taxon>
        <taxon>Pseudoduganella</taxon>
    </lineage>
</organism>
<gene>
    <name evidence="5" type="ORF">PX653_22540</name>
</gene>
<dbReference type="GO" id="GO:0032259">
    <property type="term" value="P:methylation"/>
    <property type="evidence" value="ECO:0007669"/>
    <property type="project" value="UniProtKB-KW"/>
</dbReference>
<evidence type="ECO:0000259" key="4">
    <source>
        <dbReference type="Pfam" id="PF13649"/>
    </source>
</evidence>
<keyword evidence="3" id="KW-0949">S-adenosyl-L-methionine</keyword>
<dbReference type="InterPro" id="IPR041698">
    <property type="entry name" value="Methyltransf_25"/>
</dbReference>
<evidence type="ECO:0000256" key="1">
    <source>
        <dbReference type="ARBA" id="ARBA00022603"/>
    </source>
</evidence>
<dbReference type="CDD" id="cd02440">
    <property type="entry name" value="AdoMet_MTases"/>
    <property type="match status" value="1"/>
</dbReference>
<accession>A0ABY8B8X5</accession>
<evidence type="ECO:0000313" key="5">
    <source>
        <dbReference type="EMBL" id="WEF32171.1"/>
    </source>
</evidence>
<dbReference type="EMBL" id="CP119083">
    <property type="protein sequence ID" value="WEF32171.1"/>
    <property type="molecule type" value="Genomic_DNA"/>
</dbReference>
<dbReference type="Gene3D" id="3.40.50.150">
    <property type="entry name" value="Vaccinia Virus protein VP39"/>
    <property type="match status" value="1"/>
</dbReference>
<protein>
    <submittedName>
        <fullName evidence="5">Class I SAM-dependent methyltransferase</fullName>
    </submittedName>
</protein>
<evidence type="ECO:0000256" key="3">
    <source>
        <dbReference type="ARBA" id="ARBA00022691"/>
    </source>
</evidence>
<keyword evidence="6" id="KW-1185">Reference proteome</keyword>
<keyword evidence="1 5" id="KW-0489">Methyltransferase</keyword>
<dbReference type="Proteomes" id="UP001216510">
    <property type="component" value="Chromosome"/>
</dbReference>
<proteinExistence type="predicted"/>
<dbReference type="GO" id="GO:0008168">
    <property type="term" value="F:methyltransferase activity"/>
    <property type="evidence" value="ECO:0007669"/>
    <property type="project" value="UniProtKB-KW"/>
</dbReference>